<feature type="compositionally biased region" description="Polar residues" evidence="12">
    <location>
        <begin position="333"/>
        <end position="342"/>
    </location>
</feature>
<feature type="compositionally biased region" description="Basic and acidic residues" evidence="12">
    <location>
        <begin position="35"/>
        <end position="55"/>
    </location>
</feature>
<dbReference type="GO" id="GO:0003677">
    <property type="term" value="F:DNA binding"/>
    <property type="evidence" value="ECO:0007669"/>
    <property type="project" value="UniProtKB-KW"/>
</dbReference>
<sequence>MDLDSMKYAELRNLAKELGLKANMKADKLREALKKHYEQQNEKKEEEVMVGHEEDAPPVQENAAQDHTDEHKDASCEEAEVASTAVFVSTRRGKGNATKRKMSVPVTVTESDVQVAPTAAQDDTGVDASTAVSSTKRRRLSPKAAEKTEAELPANAPATCTEKQSEIKVAKGGKIPRYESLHKRNKTTLKPVTPNFKKLHEAHFNKMESIDSYVQRKTKQMETYRNSGKDLKMLSDKTKQQQVEGKTEVVKQSRMSLFSPAPVKKSQAEEKRRQTLLSASKAPPKKPAGKEEVPFRPTILSTRRINVRFSEATKDNEYKTSLLKTPARMSPCVASSTPQNKAGNAVKPNKDRTSTFSTTKTPGPFVFTGNTSTSTTPGTQKKSTFDLKASLSRPLTYKPHKGKLKPFGDAKENAAENKSLISNSHQKNYKQHQVQTREGRRAKQTEDRKQKKASMLGARRGLVMM</sequence>
<dbReference type="GO" id="GO:0040001">
    <property type="term" value="P:establishment of mitotic spindle localization"/>
    <property type="evidence" value="ECO:0007669"/>
    <property type="project" value="InterPro"/>
</dbReference>
<dbReference type="FunCoup" id="A0A673BVY2">
    <property type="interactions" value="1334"/>
</dbReference>
<dbReference type="PANTHER" id="PTHR15874:SF1">
    <property type="entry name" value="NUCLEOLAR AND SPINDLE-ASSOCIATED PROTEIN 1"/>
    <property type="match status" value="1"/>
</dbReference>
<evidence type="ECO:0000256" key="2">
    <source>
        <dbReference type="ARBA" id="ARBA00004186"/>
    </source>
</evidence>
<feature type="compositionally biased region" description="Basic and acidic residues" evidence="12">
    <location>
        <begin position="219"/>
        <end position="251"/>
    </location>
</feature>
<evidence type="ECO:0000313" key="13">
    <source>
        <dbReference type="Ensembl" id="ENSSORP00005045985.1"/>
    </source>
</evidence>
<evidence type="ECO:0000256" key="3">
    <source>
        <dbReference type="ARBA" id="ARBA00009702"/>
    </source>
</evidence>
<dbReference type="CTD" id="51203"/>
<feature type="compositionally biased region" description="Low complexity" evidence="12">
    <location>
        <begin position="368"/>
        <end position="382"/>
    </location>
</feature>
<dbReference type="PANTHER" id="PTHR15874">
    <property type="entry name" value="NUCLEOLAR AND SPINDLE-ASSOCIATED PROTEIN 1"/>
    <property type="match status" value="1"/>
</dbReference>
<evidence type="ECO:0000313" key="14">
    <source>
        <dbReference type="Proteomes" id="UP000472271"/>
    </source>
</evidence>
<dbReference type="InParanoid" id="A0A673BVY2"/>
<evidence type="ECO:0000256" key="7">
    <source>
        <dbReference type="ARBA" id="ARBA00022776"/>
    </source>
</evidence>
<dbReference type="AlphaFoldDB" id="A0A673BVY2"/>
<name>A0A673BVY2_9TELE</name>
<evidence type="ECO:0000256" key="9">
    <source>
        <dbReference type="ARBA" id="ARBA00023212"/>
    </source>
</evidence>
<keyword evidence="7" id="KW-0498">Mitosis</keyword>
<comment type="subcellular location">
    <subcellularLocation>
        <location evidence="2">Cytoplasm</location>
        <location evidence="2">Cytoskeleton</location>
        <location evidence="2">Spindle</location>
    </subcellularLocation>
    <subcellularLocation>
        <location evidence="1">Nucleus</location>
    </subcellularLocation>
</comment>
<feature type="compositionally biased region" description="Basic and acidic residues" evidence="12">
    <location>
        <begin position="64"/>
        <end position="75"/>
    </location>
</feature>
<keyword evidence="6" id="KW-0493">Microtubule</keyword>
<keyword evidence="11" id="KW-0131">Cell cycle</keyword>
<keyword evidence="14" id="KW-1185">Reference proteome</keyword>
<dbReference type="GO" id="GO:0072686">
    <property type="term" value="C:mitotic spindle"/>
    <property type="evidence" value="ECO:0007669"/>
    <property type="project" value="TreeGrafter"/>
</dbReference>
<dbReference type="GeneID" id="115413538"/>
<keyword evidence="9" id="KW-0206">Cytoskeleton</keyword>
<gene>
    <name evidence="13" type="primary">nusap1</name>
</gene>
<dbReference type="RefSeq" id="XP_029982312.1">
    <property type="nucleotide sequence ID" value="XM_030126452.1"/>
</dbReference>
<dbReference type="Proteomes" id="UP000472271">
    <property type="component" value="Chromosome 22"/>
</dbReference>
<organism evidence="13 14">
    <name type="scientific">Sphaeramia orbicularis</name>
    <name type="common">orbiculate cardinalfish</name>
    <dbReference type="NCBI Taxonomy" id="375764"/>
    <lineage>
        <taxon>Eukaryota</taxon>
        <taxon>Metazoa</taxon>
        <taxon>Chordata</taxon>
        <taxon>Craniata</taxon>
        <taxon>Vertebrata</taxon>
        <taxon>Euteleostomi</taxon>
        <taxon>Actinopterygii</taxon>
        <taxon>Neopterygii</taxon>
        <taxon>Teleostei</taxon>
        <taxon>Neoteleostei</taxon>
        <taxon>Acanthomorphata</taxon>
        <taxon>Gobiaria</taxon>
        <taxon>Kurtiformes</taxon>
        <taxon>Apogonoidei</taxon>
        <taxon>Apogonidae</taxon>
        <taxon>Apogoninae</taxon>
        <taxon>Sphaeramia</taxon>
    </lineage>
</organism>
<feature type="region of interest" description="Disordered" evidence="12">
    <location>
        <begin position="35"/>
        <end position="167"/>
    </location>
</feature>
<evidence type="ECO:0000256" key="11">
    <source>
        <dbReference type="ARBA" id="ARBA00023306"/>
    </source>
</evidence>
<evidence type="ECO:0000256" key="1">
    <source>
        <dbReference type="ARBA" id="ARBA00004123"/>
    </source>
</evidence>
<reference evidence="13" key="3">
    <citation type="submission" date="2025-09" db="UniProtKB">
        <authorList>
            <consortium name="Ensembl"/>
        </authorList>
    </citation>
    <scope>IDENTIFICATION</scope>
</reference>
<reference evidence="13" key="2">
    <citation type="submission" date="2025-08" db="UniProtKB">
        <authorList>
            <consortium name="Ensembl"/>
        </authorList>
    </citation>
    <scope>IDENTIFICATION</scope>
</reference>
<accession>A0A673BVY2</accession>
<feature type="region of interest" description="Disordered" evidence="12">
    <location>
        <begin position="420"/>
        <end position="465"/>
    </location>
</feature>
<evidence type="ECO:0000256" key="4">
    <source>
        <dbReference type="ARBA" id="ARBA00022490"/>
    </source>
</evidence>
<keyword evidence="10" id="KW-0539">Nucleus</keyword>
<dbReference type="Ensembl" id="ENSSORT00005047140.1">
    <property type="protein sequence ID" value="ENSSORP00005045985.1"/>
    <property type="gene ID" value="ENSSORG00005021082.1"/>
</dbReference>
<dbReference type="GO" id="GO:0005730">
    <property type="term" value="C:nucleolus"/>
    <property type="evidence" value="ECO:0007669"/>
    <property type="project" value="TreeGrafter"/>
</dbReference>
<evidence type="ECO:0000256" key="5">
    <source>
        <dbReference type="ARBA" id="ARBA00022618"/>
    </source>
</evidence>
<feature type="compositionally biased region" description="Polar residues" evidence="12">
    <location>
        <begin position="420"/>
        <end position="434"/>
    </location>
</feature>
<feature type="compositionally biased region" description="Basic and acidic residues" evidence="12">
    <location>
        <begin position="435"/>
        <end position="449"/>
    </location>
</feature>
<feature type="region of interest" description="Disordered" evidence="12">
    <location>
        <begin position="219"/>
        <end position="297"/>
    </location>
</feature>
<dbReference type="GO" id="GO:0008017">
    <property type="term" value="F:microtubule binding"/>
    <property type="evidence" value="ECO:0007669"/>
    <property type="project" value="TreeGrafter"/>
</dbReference>
<evidence type="ECO:0000256" key="6">
    <source>
        <dbReference type="ARBA" id="ARBA00022701"/>
    </source>
</evidence>
<proteinExistence type="inferred from homology"/>
<evidence type="ECO:0008006" key="15">
    <source>
        <dbReference type="Google" id="ProtNLM"/>
    </source>
</evidence>
<dbReference type="GO" id="GO:0005874">
    <property type="term" value="C:microtubule"/>
    <property type="evidence" value="ECO:0007669"/>
    <property type="project" value="UniProtKB-KW"/>
</dbReference>
<feature type="compositionally biased region" description="Basic residues" evidence="12">
    <location>
        <begin position="91"/>
        <end position="102"/>
    </location>
</feature>
<dbReference type="InterPro" id="IPR026756">
    <property type="entry name" value="NuSAP"/>
</dbReference>
<feature type="region of interest" description="Disordered" evidence="12">
    <location>
        <begin position="328"/>
        <end position="387"/>
    </location>
</feature>
<evidence type="ECO:0000256" key="8">
    <source>
        <dbReference type="ARBA" id="ARBA00023125"/>
    </source>
</evidence>
<dbReference type="GO" id="GO:0000281">
    <property type="term" value="P:mitotic cytokinesis"/>
    <property type="evidence" value="ECO:0007669"/>
    <property type="project" value="InterPro"/>
</dbReference>
<protein>
    <recommendedName>
        <fullName evidence="15">SAP domain-containing protein</fullName>
    </recommendedName>
</protein>
<dbReference type="Pfam" id="PF16006">
    <property type="entry name" value="NUSAP"/>
    <property type="match status" value="1"/>
</dbReference>
<dbReference type="GO" id="GO:0007076">
    <property type="term" value="P:mitotic chromosome condensation"/>
    <property type="evidence" value="ECO:0007669"/>
    <property type="project" value="TreeGrafter"/>
</dbReference>
<keyword evidence="4" id="KW-0963">Cytoplasm</keyword>
<keyword evidence="8" id="KW-0238">DNA-binding</keyword>
<dbReference type="OrthoDB" id="3258416at2759"/>
<comment type="similarity">
    <text evidence="3">Belongs to the NUSAP family.</text>
</comment>
<keyword evidence="5" id="KW-0132">Cell division</keyword>
<evidence type="ECO:0000256" key="10">
    <source>
        <dbReference type="ARBA" id="ARBA00023242"/>
    </source>
</evidence>
<reference evidence="13" key="1">
    <citation type="submission" date="2019-06" db="EMBL/GenBank/DDBJ databases">
        <authorList>
            <consortium name="Wellcome Sanger Institute Data Sharing"/>
        </authorList>
    </citation>
    <scope>NUCLEOTIDE SEQUENCE [LARGE SCALE GENOMIC DNA]</scope>
</reference>
<evidence type="ECO:0000256" key="12">
    <source>
        <dbReference type="SAM" id="MobiDB-lite"/>
    </source>
</evidence>